<feature type="region of interest" description="Disordered" evidence="1">
    <location>
        <begin position="66"/>
        <end position="144"/>
    </location>
</feature>
<dbReference type="HOGENOM" id="CLU_900686_0_0_1"/>
<dbReference type="AlphaFoldDB" id="M3CX18"/>
<dbReference type="GeneID" id="27898844"/>
<accession>M3CX18</accession>
<feature type="compositionally biased region" description="Low complexity" evidence="1">
    <location>
        <begin position="121"/>
        <end position="132"/>
    </location>
</feature>
<name>M3CX18_SPHMS</name>
<dbReference type="EMBL" id="KB456272">
    <property type="protein sequence ID" value="EMF08221.1"/>
    <property type="molecule type" value="Genomic_DNA"/>
</dbReference>
<sequence>MNEDGYDNQTEDMLATDLDTFVEKAPPSFVCGVCQIPITATVWQSCRVCDSVDFDVGCVKEGRKLHHRTHPGHGFIQVSSNSDKAEEEEEKQAAVAKLATSLEEEGTSGARRRDSPRAIVSTPRKSTSKPTSQHSRAPERSLLDLSAKDPLTEAIAKGISRSRLQTASSTSEFHTVETFASKWLFTIHCYLRSWSEQNSSPTHAINGFHILVAFDANAQFHGFTRQSYPTEVDGEECFAVLESQEKRNHRFTNPFEAAGAARRLNRRSIEIWKEFRDRAGGDGVIGGWNMGTMGVSNLQEMAKLLEMAR</sequence>
<dbReference type="Proteomes" id="UP000016931">
    <property type="component" value="Unassembled WGS sequence"/>
</dbReference>
<organism evidence="2 3">
    <name type="scientific">Sphaerulina musiva (strain SO2202)</name>
    <name type="common">Poplar stem canker fungus</name>
    <name type="synonym">Septoria musiva</name>
    <dbReference type="NCBI Taxonomy" id="692275"/>
    <lineage>
        <taxon>Eukaryota</taxon>
        <taxon>Fungi</taxon>
        <taxon>Dikarya</taxon>
        <taxon>Ascomycota</taxon>
        <taxon>Pezizomycotina</taxon>
        <taxon>Dothideomycetes</taxon>
        <taxon>Dothideomycetidae</taxon>
        <taxon>Mycosphaerellales</taxon>
        <taxon>Mycosphaerellaceae</taxon>
        <taxon>Sphaerulina</taxon>
    </lineage>
</organism>
<protein>
    <submittedName>
        <fullName evidence="2">Uncharacterized protein</fullName>
    </submittedName>
</protein>
<keyword evidence="3" id="KW-1185">Reference proteome</keyword>
<evidence type="ECO:0000313" key="2">
    <source>
        <dbReference type="EMBL" id="EMF08221.1"/>
    </source>
</evidence>
<reference evidence="2 3" key="1">
    <citation type="journal article" date="2012" name="PLoS Pathog.">
        <title>Diverse lifestyles and strategies of plant pathogenesis encoded in the genomes of eighteen Dothideomycetes fungi.</title>
        <authorList>
            <person name="Ohm R.A."/>
            <person name="Feau N."/>
            <person name="Henrissat B."/>
            <person name="Schoch C.L."/>
            <person name="Horwitz B.A."/>
            <person name="Barry K.W."/>
            <person name="Condon B.J."/>
            <person name="Copeland A.C."/>
            <person name="Dhillon B."/>
            <person name="Glaser F."/>
            <person name="Hesse C.N."/>
            <person name="Kosti I."/>
            <person name="LaButti K."/>
            <person name="Lindquist E.A."/>
            <person name="Lucas S."/>
            <person name="Salamov A.A."/>
            <person name="Bradshaw R.E."/>
            <person name="Ciuffetti L."/>
            <person name="Hamelin R.C."/>
            <person name="Kema G.H.J."/>
            <person name="Lawrence C."/>
            <person name="Scott J.A."/>
            <person name="Spatafora J.W."/>
            <person name="Turgeon B.G."/>
            <person name="de Wit P.J.G.M."/>
            <person name="Zhong S."/>
            <person name="Goodwin S.B."/>
            <person name="Grigoriev I.V."/>
        </authorList>
    </citation>
    <scope>NUCLEOTIDE SEQUENCE [LARGE SCALE GENOMIC DNA]</scope>
    <source>
        <strain evidence="2 3">SO2202</strain>
    </source>
</reference>
<gene>
    <name evidence="2" type="ORF">SEPMUDRAFT_121709</name>
</gene>
<proteinExistence type="predicted"/>
<dbReference type="RefSeq" id="XP_016756342.1">
    <property type="nucleotide sequence ID" value="XM_016901707.1"/>
</dbReference>
<evidence type="ECO:0000256" key="1">
    <source>
        <dbReference type="SAM" id="MobiDB-lite"/>
    </source>
</evidence>
<evidence type="ECO:0000313" key="3">
    <source>
        <dbReference type="Proteomes" id="UP000016931"/>
    </source>
</evidence>